<proteinExistence type="predicted"/>
<evidence type="ECO:0000256" key="1">
    <source>
        <dbReference type="SAM" id="MobiDB-lite"/>
    </source>
</evidence>
<reference evidence="2" key="1">
    <citation type="submission" date="2022-08" db="EMBL/GenBank/DDBJ databases">
        <authorList>
            <person name="Tian L."/>
        </authorList>
    </citation>
    <scope>NUCLEOTIDE SEQUENCE</scope>
    <source>
        <strain evidence="2">CM253</strain>
    </source>
</reference>
<dbReference type="Proteomes" id="UP001057738">
    <property type="component" value="Chromosome"/>
</dbReference>
<feature type="region of interest" description="Disordered" evidence="1">
    <location>
        <begin position="186"/>
        <end position="212"/>
    </location>
</feature>
<keyword evidence="3" id="KW-1185">Reference proteome</keyword>
<evidence type="ECO:0000313" key="2">
    <source>
        <dbReference type="EMBL" id="UUY50785.1"/>
    </source>
</evidence>
<name>A0ABY5Q3J0_9ACTN</name>
<accession>A0ABY5Q3J0</accession>
<sequence length="212" mass="23109">MRTTRAMRRLGFELLEGARLTPPADAAEIIGALCAAYAERRGQERRVDFHFASFPPGTASGLWLELDDVDLIVVEEHTRPEHQLVIACHELWHLDEGTCDSVGPGLPAAARPAGQARPGRLADLLASDAGLEAVVRQAAARADQQDPAEIRAETFGLYLGTLLRTYLPSPRERFPAAIERIRSSLGWGSPVPRRDQHQPVAASLTPMPSARP</sequence>
<dbReference type="RefSeq" id="WP_257857121.1">
    <property type="nucleotide sequence ID" value="NZ_CP102514.1"/>
</dbReference>
<dbReference type="EMBL" id="CP102514">
    <property type="protein sequence ID" value="UUY50785.1"/>
    <property type="molecule type" value="Genomic_DNA"/>
</dbReference>
<evidence type="ECO:0000313" key="3">
    <source>
        <dbReference type="Proteomes" id="UP001057738"/>
    </source>
</evidence>
<gene>
    <name evidence="2" type="ORF">NRK68_28255</name>
</gene>
<dbReference type="GeneID" id="95577421"/>
<organism evidence="2 3">
    <name type="scientific">Streptomyces yangpuensis</name>
    <dbReference type="NCBI Taxonomy" id="1648182"/>
    <lineage>
        <taxon>Bacteria</taxon>
        <taxon>Bacillati</taxon>
        <taxon>Actinomycetota</taxon>
        <taxon>Actinomycetes</taxon>
        <taxon>Kitasatosporales</taxon>
        <taxon>Streptomycetaceae</taxon>
        <taxon>Streptomyces</taxon>
    </lineage>
</organism>
<protein>
    <submittedName>
        <fullName evidence="2">Toxin-antitoxin system, toxin component</fullName>
    </submittedName>
</protein>